<dbReference type="KEGG" id="nam:NAMH_1238"/>
<sequence>MSIYFKPSHISIKGQGELNKENISFNINLLKNNILTFKINAPKLKYNNELFDIDLKGLNLSSAINLNYDIYNVNGKTKQLNFKYKKISINADNANFLLNNKKITLNSNNLIINNIKNINKVMINNLNGSYNIKNNFLILNSPEIQTQYKNFKFHSYKNSLIFQNLHNLNFNSRLIKIDDNKNKLFLKRNLINILGDYTYISINNGEFVSDQIKLTSTPIIGDLTQFIVKKIYGSIYGFNTSVENIKTNIKDKTVFIKNAYYNNVKAYDITYKNNVLTLHSNDLFNKNIKDVLYKFLNTDIPVTQIAGQNNILSKIMFSDNINSFTKIVTTSSLLKLFDFDLYVPQAEINITNQNLNFTTKKANLYLTKEMPLTFTGSGFINFLNQTLSMNGKIDFKINNIIKLKDYNETAEVNFTSKKLKTKNSNIFIDFDKKQLIINPISKILKYTSFKPFVKNGILLITFGKTTDVTAYILLKLPILFKHSNAPIKKVDNNLNKLFLNIIIGDNIKIYNENINIEINKSNINASLHSLDINLYPLEKLLEDNSSVSNDFNYTINLYTNNANLIYKTHKFLSQTATLTYKKDNFNFHSIYKDSSLNGYTKQGYLLLEGKNFSNEEFKAFLPKFDFFSLINLDFVMVKSPDDFYSGKIYINRAIVRELKSLNNVIAFINTIPSLLSFSSPGFSSKGYKIKNGYINYLLYKKILYIKQAKILGDNLDFYAKGYIDFNKNYMFLKITANMKMKLKKIPIIGKGLSYLLFGKDGSIDIKMVVKGNLDNPKVKEDIGKDILMSPFKLFKRAITLPFNLF</sequence>
<dbReference type="Proteomes" id="UP000000448">
    <property type="component" value="Chromosome"/>
</dbReference>
<dbReference type="InterPro" id="IPR025263">
    <property type="entry name" value="YhdP_central"/>
</dbReference>
<feature type="domain" description="YhdP central" evidence="1">
    <location>
        <begin position="514"/>
        <end position="778"/>
    </location>
</feature>
<evidence type="ECO:0000259" key="1">
    <source>
        <dbReference type="Pfam" id="PF13116"/>
    </source>
</evidence>
<protein>
    <recommendedName>
        <fullName evidence="1">YhdP central domain-containing protein</fullName>
    </recommendedName>
</protein>
<organism evidence="2 3">
    <name type="scientific">Nautilia profundicola (strain ATCC BAA-1463 / DSM 18972 / AmH)</name>
    <dbReference type="NCBI Taxonomy" id="598659"/>
    <lineage>
        <taxon>Bacteria</taxon>
        <taxon>Pseudomonadati</taxon>
        <taxon>Campylobacterota</taxon>
        <taxon>Epsilonproteobacteria</taxon>
        <taxon>Nautiliales</taxon>
        <taxon>Nautiliaceae</taxon>
        <taxon>Nautilia</taxon>
    </lineage>
</organism>
<dbReference type="EMBL" id="CP001279">
    <property type="protein sequence ID" value="ACM92612.1"/>
    <property type="molecule type" value="Genomic_DNA"/>
</dbReference>
<evidence type="ECO:0000313" key="3">
    <source>
        <dbReference type="Proteomes" id="UP000000448"/>
    </source>
</evidence>
<proteinExistence type="predicted"/>
<name>B9L5J2_NAUPA</name>
<dbReference type="Pfam" id="PF13116">
    <property type="entry name" value="YhdP"/>
    <property type="match status" value="1"/>
</dbReference>
<keyword evidence="3" id="KW-1185">Reference proteome</keyword>
<dbReference type="eggNOG" id="COG2982">
    <property type="taxonomic scope" value="Bacteria"/>
</dbReference>
<gene>
    <name evidence="2" type="ordered locus">NAMH_1238</name>
</gene>
<accession>B9L5J2</accession>
<dbReference type="STRING" id="598659.NAMH_1238"/>
<reference evidence="2 3" key="1">
    <citation type="journal article" date="2009" name="PLoS Genet.">
        <title>Adaptations to submarine hydrothermal environments exemplified by the genome of Nautilia profundicola.</title>
        <authorList>
            <person name="Campbell B.J."/>
            <person name="Smith J.L."/>
            <person name="Hanson T.E."/>
            <person name="Klotz M.G."/>
            <person name="Stein L.Y."/>
            <person name="Lee C.K."/>
            <person name="Wu D."/>
            <person name="Robinson J.M."/>
            <person name="Khouri H.M."/>
            <person name="Eisen J.A."/>
            <person name="Cary S.C."/>
        </authorList>
    </citation>
    <scope>NUCLEOTIDE SEQUENCE [LARGE SCALE GENOMIC DNA]</scope>
    <source>
        <strain evidence="3">ATCC BAA-1463 / DSM 18972 / AmH</strain>
    </source>
</reference>
<evidence type="ECO:0000313" key="2">
    <source>
        <dbReference type="EMBL" id="ACM92612.1"/>
    </source>
</evidence>
<dbReference type="HOGENOM" id="CLU_007814_0_0_7"/>
<dbReference type="AlphaFoldDB" id="B9L5J2"/>